<keyword evidence="6" id="KW-0677">Repeat</keyword>
<dbReference type="SUPFAM" id="SSF52058">
    <property type="entry name" value="L domain-like"/>
    <property type="match status" value="1"/>
</dbReference>
<dbReference type="FunFam" id="3.80.10.10:FF:000722">
    <property type="entry name" value="Leucine-rich repeat receptor-like protein kinase"/>
    <property type="match status" value="1"/>
</dbReference>
<dbReference type="InterPro" id="IPR032675">
    <property type="entry name" value="LRR_dom_sf"/>
</dbReference>
<dbReference type="GO" id="GO:0016020">
    <property type="term" value="C:membrane"/>
    <property type="evidence" value="ECO:0007669"/>
    <property type="project" value="UniProtKB-SubCell"/>
</dbReference>
<dbReference type="InterPro" id="IPR001611">
    <property type="entry name" value="Leu-rich_rpt"/>
</dbReference>
<dbReference type="EMBL" id="LRBV02000006">
    <property type="status" value="NOT_ANNOTATED_CDS"/>
    <property type="molecule type" value="Genomic_DNA"/>
</dbReference>
<dbReference type="PANTHER" id="PTHR48007:SF50">
    <property type="entry name" value="PROTEIN KINASE DOMAIN-CONTAINING PROTEIN"/>
    <property type="match status" value="1"/>
</dbReference>
<feature type="region of interest" description="Disordered" evidence="9">
    <location>
        <begin position="330"/>
        <end position="368"/>
    </location>
</feature>
<feature type="domain" description="Protein kinase" evidence="11">
    <location>
        <begin position="408"/>
        <end position="701"/>
    </location>
</feature>
<dbReference type="EnsemblPlants" id="QL06p040471:mrna">
    <property type="protein sequence ID" value="QL06p040471:mrna"/>
    <property type="gene ID" value="QL06p040471"/>
</dbReference>
<dbReference type="PROSITE" id="PS50011">
    <property type="entry name" value="PROTEIN_KINASE_DOM"/>
    <property type="match status" value="1"/>
</dbReference>
<dbReference type="Gene3D" id="3.80.10.10">
    <property type="entry name" value="Ribonuclease Inhibitor"/>
    <property type="match status" value="2"/>
</dbReference>
<dbReference type="InParanoid" id="A0A7N2M0K0"/>
<evidence type="ECO:0000256" key="1">
    <source>
        <dbReference type="ARBA" id="ARBA00004167"/>
    </source>
</evidence>
<evidence type="ECO:0000256" key="3">
    <source>
        <dbReference type="ARBA" id="ARBA00022614"/>
    </source>
</evidence>
<dbReference type="Gene3D" id="1.10.510.10">
    <property type="entry name" value="Transferase(Phosphotransferase) domain 1"/>
    <property type="match status" value="1"/>
</dbReference>
<feature type="compositionally biased region" description="Polar residues" evidence="9">
    <location>
        <begin position="279"/>
        <end position="289"/>
    </location>
</feature>
<keyword evidence="7" id="KW-1133">Transmembrane helix</keyword>
<dbReference type="FunCoup" id="A0A7N2M0K0">
    <property type="interactions" value="1256"/>
</dbReference>
<dbReference type="AlphaFoldDB" id="A0A7N2M0K0"/>
<feature type="compositionally biased region" description="Polar residues" evidence="9">
    <location>
        <begin position="330"/>
        <end position="364"/>
    </location>
</feature>
<keyword evidence="8" id="KW-0472">Membrane</keyword>
<dbReference type="Gramene" id="QL06p040471:mrna">
    <property type="protein sequence ID" value="QL06p040471:mrna"/>
    <property type="gene ID" value="QL06p040471"/>
</dbReference>
<dbReference type="Proteomes" id="UP000594261">
    <property type="component" value="Chromosome 6"/>
</dbReference>
<evidence type="ECO:0000256" key="8">
    <source>
        <dbReference type="ARBA" id="ARBA00023136"/>
    </source>
</evidence>
<evidence type="ECO:0000256" key="7">
    <source>
        <dbReference type="ARBA" id="ARBA00022989"/>
    </source>
</evidence>
<evidence type="ECO:0000256" key="6">
    <source>
        <dbReference type="ARBA" id="ARBA00022737"/>
    </source>
</evidence>
<dbReference type="GO" id="GO:0004672">
    <property type="term" value="F:protein kinase activity"/>
    <property type="evidence" value="ECO:0007669"/>
    <property type="project" value="InterPro"/>
</dbReference>
<reference evidence="12" key="2">
    <citation type="submission" date="2021-01" db="UniProtKB">
        <authorList>
            <consortium name="EnsemblPlants"/>
        </authorList>
    </citation>
    <scope>IDENTIFICATION</scope>
</reference>
<evidence type="ECO:0000259" key="11">
    <source>
        <dbReference type="PROSITE" id="PS50011"/>
    </source>
</evidence>
<feature type="region of interest" description="Disordered" evidence="9">
    <location>
        <begin position="256"/>
        <end position="299"/>
    </location>
</feature>
<dbReference type="InterPro" id="IPR000719">
    <property type="entry name" value="Prot_kinase_dom"/>
</dbReference>
<evidence type="ECO:0000256" key="2">
    <source>
        <dbReference type="ARBA" id="ARBA00022553"/>
    </source>
</evidence>
<protein>
    <recommendedName>
        <fullName evidence="11">Protein kinase domain-containing protein</fullName>
    </recommendedName>
</protein>
<feature type="signal peptide" evidence="10">
    <location>
        <begin position="1"/>
        <end position="28"/>
    </location>
</feature>
<evidence type="ECO:0000313" key="13">
    <source>
        <dbReference type="Proteomes" id="UP000594261"/>
    </source>
</evidence>
<keyword evidence="2" id="KW-0597">Phosphoprotein</keyword>
<organism evidence="12 13">
    <name type="scientific">Quercus lobata</name>
    <name type="common">Valley oak</name>
    <dbReference type="NCBI Taxonomy" id="97700"/>
    <lineage>
        <taxon>Eukaryota</taxon>
        <taxon>Viridiplantae</taxon>
        <taxon>Streptophyta</taxon>
        <taxon>Embryophyta</taxon>
        <taxon>Tracheophyta</taxon>
        <taxon>Spermatophyta</taxon>
        <taxon>Magnoliopsida</taxon>
        <taxon>eudicotyledons</taxon>
        <taxon>Gunneridae</taxon>
        <taxon>Pentapetalae</taxon>
        <taxon>rosids</taxon>
        <taxon>fabids</taxon>
        <taxon>Fagales</taxon>
        <taxon>Fagaceae</taxon>
        <taxon>Quercus</taxon>
    </lineage>
</organism>
<dbReference type="InterPro" id="IPR046959">
    <property type="entry name" value="PRK1-6/SRF4-like"/>
</dbReference>
<dbReference type="Pfam" id="PF07714">
    <property type="entry name" value="PK_Tyr_Ser-Thr"/>
    <property type="match status" value="1"/>
</dbReference>
<dbReference type="PANTHER" id="PTHR48007">
    <property type="entry name" value="LEUCINE-RICH REPEAT RECEPTOR-LIKE PROTEIN KINASE PXC1"/>
    <property type="match status" value="1"/>
</dbReference>
<evidence type="ECO:0000313" key="12">
    <source>
        <dbReference type="EnsemblPlants" id="QL06p040471:mrna"/>
    </source>
</evidence>
<evidence type="ECO:0000256" key="5">
    <source>
        <dbReference type="ARBA" id="ARBA00022729"/>
    </source>
</evidence>
<keyword evidence="5 10" id="KW-0732">Signal</keyword>
<dbReference type="GO" id="GO:0005524">
    <property type="term" value="F:ATP binding"/>
    <property type="evidence" value="ECO:0007669"/>
    <property type="project" value="InterPro"/>
</dbReference>
<dbReference type="Pfam" id="PF00560">
    <property type="entry name" value="LRR_1"/>
    <property type="match status" value="1"/>
</dbReference>
<reference evidence="12 13" key="1">
    <citation type="journal article" date="2016" name="G3 (Bethesda)">
        <title>First Draft Assembly and Annotation of the Genome of a California Endemic Oak Quercus lobata Nee (Fagaceae).</title>
        <authorList>
            <person name="Sork V.L."/>
            <person name="Fitz-Gibbon S.T."/>
            <person name="Puiu D."/>
            <person name="Crepeau M."/>
            <person name="Gugger P.F."/>
            <person name="Sherman R."/>
            <person name="Stevens K."/>
            <person name="Langley C.H."/>
            <person name="Pellegrini M."/>
            <person name="Salzberg S.L."/>
        </authorList>
    </citation>
    <scope>NUCLEOTIDE SEQUENCE [LARGE SCALE GENOMIC DNA]</scope>
    <source>
        <strain evidence="12 13">cv. SW786</strain>
    </source>
</reference>
<feature type="compositionally biased region" description="Low complexity" evidence="9">
    <location>
        <begin position="266"/>
        <end position="278"/>
    </location>
</feature>
<dbReference type="FunFam" id="3.80.10.10:FF:002837">
    <property type="entry name" value="Probable inactive receptor kinase At5g67200"/>
    <property type="match status" value="1"/>
</dbReference>
<comment type="subcellular location">
    <subcellularLocation>
        <location evidence="1">Membrane</location>
        <topology evidence="1">Single-pass membrane protein</topology>
    </subcellularLocation>
</comment>
<sequence length="710" mass="77456">MPFTQTTPLLSLLIPFCYLSTVIVTVHCAATSKSPPLVTPAANLILPSDAVSLLSFKTKADLDNKLLYELHERFDYCQWQGVKCAQGRVVHLILQGFGLRGEFAPDTLTRLNQLRVLTLTNNSLSGPIPDLSLLVNLKSLFLDQNSFSSPFPPSILLLFSLQVLDLSHNNFTGPIPFGLNELDRLSSLRLDSNGFNGSLPPLNQSTLQVFNVSANNLTGSIPATPTLLRFDTTSFQSNPNLCGEIINKACESRTHFFDSPKPNNDTSPSAAATTTTTPLGQSAQSQSGMLISPPSPKHKSTGLILGSSIGVSLLIASLLFAFGLVKNKKGTTSDTNAKSPDQNPKTSTTTSFEATPRPNSTAQAQEAEENDIVLQLRKSDELRRVQKSGNLVFCGGEAQVYNLEMLMRASAELLGRGTVGTTYKAVLDNQLAFTVKRMDANKTAITSSQVFDHHMAAVGRLRHPNLIPIRAYFQAKGERLVIYDYQANGSLFSLIHDNLASLELLESRCPNFGTIVPQGANYYAEGSRSTRAKSLHWTSCLKIAEDVAQGLAYIHQVSRLIHGNLKSSNVLLGADFEACVTDYCLAVLVDSSNEDPDSAGYKAPETRRSNSRATLKSDVYSFGILLLELLTSKHPSQHPFLAPTDVPNWVRAMREDDGGEDNRLGMLTEVACICSVTSPEQRPAMWQVLKMIQEIKENVMVEENSSLESS</sequence>
<dbReference type="SUPFAM" id="SSF56112">
    <property type="entry name" value="Protein kinase-like (PK-like)"/>
    <property type="match status" value="1"/>
</dbReference>
<evidence type="ECO:0000256" key="10">
    <source>
        <dbReference type="SAM" id="SignalP"/>
    </source>
</evidence>
<evidence type="ECO:0000256" key="9">
    <source>
        <dbReference type="SAM" id="MobiDB-lite"/>
    </source>
</evidence>
<dbReference type="InterPro" id="IPR001245">
    <property type="entry name" value="Ser-Thr/Tyr_kinase_cat_dom"/>
</dbReference>
<dbReference type="InterPro" id="IPR011009">
    <property type="entry name" value="Kinase-like_dom_sf"/>
</dbReference>
<name>A0A7N2M0K0_QUELO</name>
<keyword evidence="3" id="KW-0433">Leucine-rich repeat</keyword>
<evidence type="ECO:0000256" key="4">
    <source>
        <dbReference type="ARBA" id="ARBA00022692"/>
    </source>
</evidence>
<dbReference type="Gene3D" id="3.30.200.20">
    <property type="entry name" value="Phosphorylase Kinase, domain 1"/>
    <property type="match status" value="1"/>
</dbReference>
<feature type="chain" id="PRO_5029545703" description="Protein kinase domain-containing protein" evidence="10">
    <location>
        <begin position="29"/>
        <end position="710"/>
    </location>
</feature>
<dbReference type="OMA" id="ACESRTH"/>
<proteinExistence type="predicted"/>
<keyword evidence="13" id="KW-1185">Reference proteome</keyword>
<accession>A0A7N2M0K0</accession>
<keyword evidence="4" id="KW-0812">Transmembrane</keyword>